<dbReference type="NCBIfam" id="TIGR01375">
    <property type="entry name" value="soxG"/>
    <property type="match status" value="1"/>
</dbReference>
<comment type="caution">
    <text evidence="1">The sequence shown here is derived from an EMBL/GenBank/DDBJ whole genome shotgun (WGS) entry which is preliminary data.</text>
</comment>
<evidence type="ECO:0000313" key="2">
    <source>
        <dbReference type="Proteomes" id="UP001500909"/>
    </source>
</evidence>
<dbReference type="InterPro" id="IPR027266">
    <property type="entry name" value="TrmE/GcvT-like"/>
</dbReference>
<dbReference type="Gene3D" id="3.30.1360.120">
    <property type="entry name" value="Probable tRNA modification gtpase trme, domain 1"/>
    <property type="match status" value="1"/>
</dbReference>
<dbReference type="EMBL" id="BAAABY010000002">
    <property type="protein sequence ID" value="GAA0441794.1"/>
    <property type="molecule type" value="Genomic_DNA"/>
</dbReference>
<protein>
    <submittedName>
        <fullName evidence="1">Sarcosine oxidase subunit gamma</fullName>
    </submittedName>
</protein>
<gene>
    <name evidence="1" type="ORF">GCM10010361_02210</name>
</gene>
<name>A0ABP3J4K8_9ACTN</name>
<dbReference type="RefSeq" id="WP_346092317.1">
    <property type="nucleotide sequence ID" value="NZ_BAAABY010000002.1"/>
</dbReference>
<proteinExistence type="predicted"/>
<accession>A0ABP3J4K8</accession>
<sequence length="209" mass="22126">MAEPTLTDTAAGPAALRRSPLAHLADRLRDATVTGPRGVAVSEWPYATMVSLRVDPESFAAARVEKCLGAALPARCGETAPAGPRTTLWLGPDEWLVVAPPGAAPLTAELQEALAGEPGSAVDVSGNRTVLELRGPAARDVLDKGCPLDLHPRVFAPGRAVSTQLGSVPLILWRTAEDTYRLLPRASFADHLARWLIDAMSEYALPEVP</sequence>
<dbReference type="InterPro" id="IPR007375">
    <property type="entry name" value="SoxG"/>
</dbReference>
<dbReference type="Pfam" id="PF04268">
    <property type="entry name" value="SoxG"/>
    <property type="match status" value="1"/>
</dbReference>
<dbReference type="Gene3D" id="3.30.70.1520">
    <property type="entry name" value="Heterotetrameric sarcosine oxidase"/>
    <property type="match status" value="1"/>
</dbReference>
<dbReference type="Proteomes" id="UP001500909">
    <property type="component" value="Unassembled WGS sequence"/>
</dbReference>
<keyword evidence="2" id="KW-1185">Reference proteome</keyword>
<dbReference type="InterPro" id="IPR006280">
    <property type="entry name" value="SoxG_het"/>
</dbReference>
<reference evidence="2" key="1">
    <citation type="journal article" date="2019" name="Int. J. Syst. Evol. Microbiol.">
        <title>The Global Catalogue of Microorganisms (GCM) 10K type strain sequencing project: providing services to taxonomists for standard genome sequencing and annotation.</title>
        <authorList>
            <consortium name="The Broad Institute Genomics Platform"/>
            <consortium name="The Broad Institute Genome Sequencing Center for Infectious Disease"/>
            <person name="Wu L."/>
            <person name="Ma J."/>
        </authorList>
    </citation>
    <scope>NUCLEOTIDE SEQUENCE [LARGE SCALE GENOMIC DNA]</scope>
    <source>
        <strain evidence="2">JCM 4805</strain>
    </source>
</reference>
<organism evidence="1 2">
    <name type="scientific">Streptomyces olivaceiscleroticus</name>
    <dbReference type="NCBI Taxonomy" id="68245"/>
    <lineage>
        <taxon>Bacteria</taxon>
        <taxon>Bacillati</taxon>
        <taxon>Actinomycetota</taxon>
        <taxon>Actinomycetes</taxon>
        <taxon>Kitasatosporales</taxon>
        <taxon>Streptomycetaceae</taxon>
        <taxon>Streptomyces</taxon>
    </lineage>
</organism>
<dbReference type="SUPFAM" id="SSF103025">
    <property type="entry name" value="Folate-binding domain"/>
    <property type="match status" value="1"/>
</dbReference>
<evidence type="ECO:0000313" key="1">
    <source>
        <dbReference type="EMBL" id="GAA0441794.1"/>
    </source>
</evidence>